<evidence type="ECO:0000313" key="3">
    <source>
        <dbReference type="Proteomes" id="UP000276133"/>
    </source>
</evidence>
<keyword evidence="3" id="KW-1185">Reference proteome</keyword>
<name>A0A3M7QDR4_BRAPC</name>
<gene>
    <name evidence="2" type="ORF">BpHYR1_005803</name>
</gene>
<evidence type="ECO:0000256" key="1">
    <source>
        <dbReference type="SAM" id="SignalP"/>
    </source>
</evidence>
<organism evidence="2 3">
    <name type="scientific">Brachionus plicatilis</name>
    <name type="common">Marine rotifer</name>
    <name type="synonym">Brachionus muelleri</name>
    <dbReference type="NCBI Taxonomy" id="10195"/>
    <lineage>
        <taxon>Eukaryota</taxon>
        <taxon>Metazoa</taxon>
        <taxon>Spiralia</taxon>
        <taxon>Gnathifera</taxon>
        <taxon>Rotifera</taxon>
        <taxon>Eurotatoria</taxon>
        <taxon>Monogononta</taxon>
        <taxon>Pseudotrocha</taxon>
        <taxon>Ploima</taxon>
        <taxon>Brachionidae</taxon>
        <taxon>Brachionus</taxon>
    </lineage>
</organism>
<feature type="chain" id="PRO_5018253112" evidence="1">
    <location>
        <begin position="26"/>
        <end position="66"/>
    </location>
</feature>
<sequence length="66" mass="8238">MCKYLILKFLMIVLILKFDLKLQFAKIKEKNKFDLFNLKFKFHDFLKEKYKNFKSNKNRKKAQIKF</sequence>
<accession>A0A3M7QDR4</accession>
<dbReference type="EMBL" id="REGN01006449">
    <property type="protein sequence ID" value="RNA09530.1"/>
    <property type="molecule type" value="Genomic_DNA"/>
</dbReference>
<protein>
    <submittedName>
        <fullName evidence="2">Uncharacterized protein</fullName>
    </submittedName>
</protein>
<proteinExistence type="predicted"/>
<dbReference type="AlphaFoldDB" id="A0A3M7QDR4"/>
<evidence type="ECO:0000313" key="2">
    <source>
        <dbReference type="EMBL" id="RNA09530.1"/>
    </source>
</evidence>
<dbReference type="Proteomes" id="UP000276133">
    <property type="component" value="Unassembled WGS sequence"/>
</dbReference>
<keyword evidence="1" id="KW-0732">Signal</keyword>
<comment type="caution">
    <text evidence="2">The sequence shown here is derived from an EMBL/GenBank/DDBJ whole genome shotgun (WGS) entry which is preliminary data.</text>
</comment>
<reference evidence="2 3" key="1">
    <citation type="journal article" date="2018" name="Sci. Rep.">
        <title>Genomic signatures of local adaptation to the degree of environmental predictability in rotifers.</title>
        <authorList>
            <person name="Franch-Gras L."/>
            <person name="Hahn C."/>
            <person name="Garcia-Roger E.M."/>
            <person name="Carmona M.J."/>
            <person name="Serra M."/>
            <person name="Gomez A."/>
        </authorList>
    </citation>
    <scope>NUCLEOTIDE SEQUENCE [LARGE SCALE GENOMIC DNA]</scope>
    <source>
        <strain evidence="2">HYR1</strain>
    </source>
</reference>
<feature type="signal peptide" evidence="1">
    <location>
        <begin position="1"/>
        <end position="25"/>
    </location>
</feature>